<comment type="caution">
    <text evidence="1">The sequence shown here is derived from an EMBL/GenBank/DDBJ whole genome shotgun (WGS) entry which is preliminary data.</text>
</comment>
<reference evidence="1 2" key="1">
    <citation type="journal article" date="2023" name="Elife">
        <title>Identification of key yeast species and microbe-microbe interactions impacting larval growth of Drosophila in the wild.</title>
        <authorList>
            <person name="Mure A."/>
            <person name="Sugiura Y."/>
            <person name="Maeda R."/>
            <person name="Honda K."/>
            <person name="Sakurai N."/>
            <person name="Takahashi Y."/>
            <person name="Watada M."/>
            <person name="Katoh T."/>
            <person name="Gotoh A."/>
            <person name="Gotoh Y."/>
            <person name="Taniguchi I."/>
            <person name="Nakamura K."/>
            <person name="Hayashi T."/>
            <person name="Katayama T."/>
            <person name="Uemura T."/>
            <person name="Hattori Y."/>
        </authorList>
    </citation>
    <scope>NUCLEOTIDE SEQUENCE [LARGE SCALE GENOMIC DNA]</scope>
    <source>
        <strain evidence="1 2">PK-24</strain>
    </source>
</reference>
<dbReference type="AlphaFoldDB" id="A0AAV5R7R3"/>
<accession>A0AAV5R7R3</accession>
<evidence type="ECO:0000313" key="2">
    <source>
        <dbReference type="Proteomes" id="UP001378960"/>
    </source>
</evidence>
<protein>
    <submittedName>
        <fullName evidence="1">Uncharacterized protein</fullName>
    </submittedName>
</protein>
<gene>
    <name evidence="1" type="ORF">DAPK24_042020</name>
</gene>
<sequence>MPEYSTKELDDLSVSLRNEEVRLNFPKEKIEDVISQLKNKLDERDYKFCSLLMKILVNYVADVVENAKFVYELIKDILPVAIGVETDDDKKFFVQVQLILINNMLTTNKEMFEKDHCLVIFEALLKIDFETVDDSLIVEILQDIHSIISQVEIRKFLEMKKILKEIRSTGDDEVCEMVDSVLLQYSTSLTCESLDNTEKLTIFKELFCQLKSMNDEQVLLNVVFEMNIDSEEFYKELIDIIFDPKTTRIKHQEHLPALLLLLSNQIRNENDMKRFVESVSINNLIEYYFHTVYPNLTLKHPWELQSIALLNKIPLTCIKSIQRTTLENYLNALSKLITTTTLQINVNLVILQMTFLGKILGSIEDTRNKELINGFLTDIKLSNEYESFPHEFKIILNQVYFQYLYTHKDSEDDEVKTVLQNTLEESEKLLKGSIEGRMPLQMIYLVELSKIFGFYVSKYRTEEWFKKSFDTMISVFNDANEQMQKNGNPTWKILENNIQYTKYYEK</sequence>
<proteinExistence type="predicted"/>
<evidence type="ECO:0000313" key="1">
    <source>
        <dbReference type="EMBL" id="GMM47604.1"/>
    </source>
</evidence>
<dbReference type="Proteomes" id="UP001378960">
    <property type="component" value="Unassembled WGS sequence"/>
</dbReference>
<keyword evidence="2" id="KW-1185">Reference proteome</keyword>
<dbReference type="EMBL" id="BTGB01000009">
    <property type="protein sequence ID" value="GMM47604.1"/>
    <property type="molecule type" value="Genomic_DNA"/>
</dbReference>
<name>A0AAV5R7R3_PICKL</name>
<organism evidence="1 2">
    <name type="scientific">Pichia kluyveri</name>
    <name type="common">Yeast</name>
    <dbReference type="NCBI Taxonomy" id="36015"/>
    <lineage>
        <taxon>Eukaryota</taxon>
        <taxon>Fungi</taxon>
        <taxon>Dikarya</taxon>
        <taxon>Ascomycota</taxon>
        <taxon>Saccharomycotina</taxon>
        <taxon>Pichiomycetes</taxon>
        <taxon>Pichiales</taxon>
        <taxon>Pichiaceae</taxon>
        <taxon>Pichia</taxon>
    </lineage>
</organism>